<gene>
    <name evidence="6" type="primary">thi4</name>
    <name evidence="7" type="ORF">AMJ40_00295</name>
</gene>
<feature type="binding site" description="in other chain" evidence="6">
    <location>
        <position position="62"/>
    </location>
    <ligand>
        <name>NAD(+)</name>
        <dbReference type="ChEBI" id="CHEBI:57540"/>
        <note>ligand shared between two adjacent protomers</note>
    </ligand>
</feature>
<evidence type="ECO:0000256" key="4">
    <source>
        <dbReference type="ARBA" id="ARBA00023004"/>
    </source>
</evidence>
<feature type="binding site" description="in other chain" evidence="6">
    <location>
        <position position="223"/>
    </location>
    <ligand>
        <name>NAD(+)</name>
        <dbReference type="ChEBI" id="CHEBI:57540"/>
        <note>ligand shared between two adjacent protomers</note>
    </ligand>
</feature>
<dbReference type="PANTHER" id="PTHR43422:SF3">
    <property type="entry name" value="THIAMINE THIAZOLE SYNTHASE"/>
    <property type="match status" value="1"/>
</dbReference>
<evidence type="ECO:0000256" key="5">
    <source>
        <dbReference type="ARBA" id="ARBA00023027"/>
    </source>
</evidence>
<feature type="binding site" description="in other chain" evidence="6">
    <location>
        <position position="169"/>
    </location>
    <ligand>
        <name>Fe cation</name>
        <dbReference type="ChEBI" id="CHEBI:24875"/>
        <note>ligand shared between two adjacent protomers</note>
    </ligand>
</feature>
<protein>
    <recommendedName>
        <fullName evidence="6">Thiamine thiazole synthase</fullName>
        <ecNumber evidence="6">2.4.2.59</ecNumber>
    </recommendedName>
</protein>
<feature type="binding site" description="in other chain" evidence="6">
    <location>
        <position position="126"/>
    </location>
    <ligand>
        <name>NAD(+)</name>
        <dbReference type="ChEBI" id="CHEBI:57540"/>
        <note>ligand shared between two adjacent protomers</note>
    </ligand>
</feature>
<dbReference type="Pfam" id="PF01946">
    <property type="entry name" value="Thi4"/>
    <property type="match status" value="1"/>
</dbReference>
<feature type="binding site" description="in other chain" evidence="6">
    <location>
        <position position="35"/>
    </location>
    <ligand>
        <name>NAD(+)</name>
        <dbReference type="ChEBI" id="CHEBI:57540"/>
        <note>ligand shared between two adjacent protomers</note>
    </ligand>
</feature>
<dbReference type="SUPFAM" id="SSF51905">
    <property type="entry name" value="FAD/NAD(P)-binding domain"/>
    <property type="match status" value="1"/>
</dbReference>
<evidence type="ECO:0000313" key="7">
    <source>
        <dbReference type="EMBL" id="KPJ51283.1"/>
    </source>
</evidence>
<comment type="pathway">
    <text evidence="6">Cofactor biosynthesis; thiamine diphosphate biosynthesis.</text>
</comment>
<dbReference type="PANTHER" id="PTHR43422">
    <property type="entry name" value="THIAMINE THIAZOLE SYNTHASE"/>
    <property type="match status" value="1"/>
</dbReference>
<dbReference type="HAMAP" id="MF_00304">
    <property type="entry name" value="Thi4"/>
    <property type="match status" value="1"/>
</dbReference>
<reference evidence="7 8" key="1">
    <citation type="journal article" date="2015" name="Microbiome">
        <title>Genomic resolution of linkages in carbon, nitrogen, and sulfur cycling among widespread estuary sediment bacteria.</title>
        <authorList>
            <person name="Baker B.J."/>
            <person name="Lazar C.S."/>
            <person name="Teske A.P."/>
            <person name="Dick G.J."/>
        </authorList>
    </citation>
    <scope>NUCLEOTIDE SEQUENCE [LARGE SCALE GENOMIC DNA]</scope>
    <source>
        <strain evidence="7">DG_26</strain>
    </source>
</reference>
<dbReference type="InterPro" id="IPR036188">
    <property type="entry name" value="FAD/NAD-bd_sf"/>
</dbReference>
<dbReference type="UniPathway" id="UPA00060"/>
<proteinExistence type="inferred from homology"/>
<keyword evidence="3 6" id="KW-0784">Thiamine biosynthesis</keyword>
<dbReference type="EMBL" id="LIZT01000003">
    <property type="protein sequence ID" value="KPJ51283.1"/>
    <property type="molecule type" value="Genomic_DNA"/>
</dbReference>
<dbReference type="NCBIfam" id="TIGR00292">
    <property type="entry name" value="sulfide-dependent adenosine diphosphate thiazole synthase"/>
    <property type="match status" value="1"/>
</dbReference>
<comment type="cofactor">
    <cofactor evidence="6">
        <name>Fe(2+)</name>
        <dbReference type="ChEBI" id="CHEBI:29033"/>
    </cofactor>
</comment>
<keyword evidence="5 6" id="KW-0520">NAD</keyword>
<dbReference type="AlphaFoldDB" id="A0A0S7WMJ7"/>
<dbReference type="GO" id="GO:0009228">
    <property type="term" value="P:thiamine biosynthetic process"/>
    <property type="evidence" value="ECO:0007669"/>
    <property type="project" value="UniProtKB-KW"/>
</dbReference>
<dbReference type="PRINTS" id="PR00419">
    <property type="entry name" value="ADXRDTASE"/>
</dbReference>
<name>A0A0S7WMJ7_UNCT6</name>
<organism evidence="7 8">
    <name type="scientific">candidate division TA06 bacterium DG_26</name>
    <dbReference type="NCBI Taxonomy" id="1703771"/>
    <lineage>
        <taxon>Bacteria</taxon>
        <taxon>Bacteria division TA06</taxon>
    </lineage>
</organism>
<feature type="binding site" evidence="6">
    <location>
        <position position="154"/>
    </location>
    <ligand>
        <name>Fe cation</name>
        <dbReference type="ChEBI" id="CHEBI:24875"/>
        <note>ligand shared between two adjacent protomers</note>
    </ligand>
</feature>
<keyword evidence="4 6" id="KW-0408">Iron</keyword>
<keyword evidence="2 6" id="KW-0479">Metal-binding</keyword>
<comment type="caution">
    <text evidence="6">Lacks conserved residue(s) required for the propagation of feature annotation.</text>
</comment>
<keyword evidence="1 6" id="KW-0808">Transferase</keyword>
<evidence type="ECO:0000313" key="8">
    <source>
        <dbReference type="Proteomes" id="UP000051124"/>
    </source>
</evidence>
<dbReference type="Gene3D" id="3.50.50.60">
    <property type="entry name" value="FAD/NAD(P)-binding domain"/>
    <property type="match status" value="1"/>
</dbReference>
<evidence type="ECO:0000256" key="2">
    <source>
        <dbReference type="ARBA" id="ARBA00022723"/>
    </source>
</evidence>
<dbReference type="GO" id="GO:0005506">
    <property type="term" value="F:iron ion binding"/>
    <property type="evidence" value="ECO:0007669"/>
    <property type="project" value="UniProtKB-UniRule"/>
</dbReference>
<comment type="catalytic activity">
    <reaction evidence="6">
        <text>hydrogen sulfide + glycine + NAD(+) = ADP-5-ethyl-4-methylthiazole-2-carboxylate + nicotinamide + 3 H2O + H(+)</text>
        <dbReference type="Rhea" id="RHEA:55704"/>
        <dbReference type="ChEBI" id="CHEBI:15377"/>
        <dbReference type="ChEBI" id="CHEBI:15378"/>
        <dbReference type="ChEBI" id="CHEBI:17154"/>
        <dbReference type="ChEBI" id="CHEBI:29919"/>
        <dbReference type="ChEBI" id="CHEBI:57305"/>
        <dbReference type="ChEBI" id="CHEBI:57540"/>
        <dbReference type="ChEBI" id="CHEBI:139151"/>
        <dbReference type="EC" id="2.4.2.59"/>
    </reaction>
</comment>
<feature type="binding site" evidence="6">
    <location>
        <begin position="152"/>
        <end position="154"/>
    </location>
    <ligand>
        <name>NAD(+)</name>
        <dbReference type="ChEBI" id="CHEBI:57540"/>
        <note>ligand shared between two adjacent protomers</note>
    </ligand>
</feature>
<dbReference type="GO" id="GO:0016763">
    <property type="term" value="F:pentosyltransferase activity"/>
    <property type="evidence" value="ECO:0007669"/>
    <property type="project" value="UniProtKB-UniRule"/>
</dbReference>
<feature type="binding site" evidence="6">
    <location>
        <position position="233"/>
    </location>
    <ligand>
        <name>glycine</name>
        <dbReference type="ChEBI" id="CHEBI:57305"/>
    </ligand>
</feature>
<evidence type="ECO:0000256" key="1">
    <source>
        <dbReference type="ARBA" id="ARBA00022679"/>
    </source>
</evidence>
<accession>A0A0S7WMJ7</accession>
<feature type="binding site" description="in other chain" evidence="6">
    <location>
        <begin position="54"/>
        <end position="55"/>
    </location>
    <ligand>
        <name>NAD(+)</name>
        <dbReference type="ChEBI" id="CHEBI:57540"/>
        <note>ligand shared between two adjacent protomers</note>
    </ligand>
</feature>
<dbReference type="EC" id="2.4.2.59" evidence="6"/>
<evidence type="ECO:0000256" key="3">
    <source>
        <dbReference type="ARBA" id="ARBA00022977"/>
    </source>
</evidence>
<comment type="function">
    <text evidence="6">Involved in the biosynthesis of the thiazole moiety of thiamine. Catalyzes the conversion of NAD and glycine to adenosine diphosphate 5-(2-hydroxyethyl)-4-methylthiazole-2-carboxylate (ADT), an adenylated thiazole intermediate, using free sulfide as a source of sulfur.</text>
</comment>
<dbReference type="PATRIC" id="fig|1703771.3.peg.1201"/>
<dbReference type="Proteomes" id="UP000051124">
    <property type="component" value="Unassembled WGS sequence"/>
</dbReference>
<sequence length="257" mass="27684">MLDEIMITRAIVEEYSREFLDSLDCDVAIAGAGPSGLCAAYYIGKHGHKVLIFERNLKVGGGMAGGGMMFNRIVLQEESRAILDELGVTLKEYAAGYYVAHSLEALAMLTVKAMHVGVRIFNGISVEDTIIKHDRVEGVVVNWSAVDVASLHVDPLSVRSKVTIDATGHSAEVVKVVERRLGRKLLTQTGGIVGEGAMWAEMGERRVVENTTEVFPNLYVCGMAANAVFGAPRMGPVFGGMFLSGRKVAELALEKIG</sequence>
<comment type="caution">
    <text evidence="7">The sequence shown here is derived from an EMBL/GenBank/DDBJ whole genome shotgun (WGS) entry which is preliminary data.</text>
</comment>
<evidence type="ECO:0000256" key="6">
    <source>
        <dbReference type="HAMAP-Rule" id="MF_00304"/>
    </source>
</evidence>
<dbReference type="InterPro" id="IPR002922">
    <property type="entry name" value="Thi4_fam"/>
</dbReference>
<dbReference type="GO" id="GO:0052837">
    <property type="term" value="P:thiazole biosynthetic process"/>
    <property type="evidence" value="ECO:0007669"/>
    <property type="project" value="UniProtKB-UniRule"/>
</dbReference>
<comment type="similarity">
    <text evidence="6">Belongs to the THI4 family.</text>
</comment>
<comment type="subunit">
    <text evidence="6">Homooctamer; tetramer of dimers.</text>
</comment>
<dbReference type="InterPro" id="IPR022828">
    <property type="entry name" value="Thi4_prok"/>
</dbReference>
<dbReference type="GO" id="GO:0009229">
    <property type="term" value="P:thiamine diphosphate biosynthetic process"/>
    <property type="evidence" value="ECO:0007669"/>
    <property type="project" value="UniProtKB-UniRule"/>
</dbReference>